<evidence type="ECO:0000256" key="1">
    <source>
        <dbReference type="ARBA" id="ARBA00004370"/>
    </source>
</evidence>
<organism evidence="7 8">
    <name type="scientific">Frieseomelitta varia</name>
    <dbReference type="NCBI Taxonomy" id="561572"/>
    <lineage>
        <taxon>Eukaryota</taxon>
        <taxon>Metazoa</taxon>
        <taxon>Ecdysozoa</taxon>
        <taxon>Arthropoda</taxon>
        <taxon>Hexapoda</taxon>
        <taxon>Insecta</taxon>
        <taxon>Pterygota</taxon>
        <taxon>Neoptera</taxon>
        <taxon>Endopterygota</taxon>
        <taxon>Hymenoptera</taxon>
        <taxon>Apocrita</taxon>
        <taxon>Aculeata</taxon>
        <taxon>Apoidea</taxon>
        <taxon>Anthophila</taxon>
        <taxon>Apidae</taxon>
        <taxon>Frieseomelitta</taxon>
    </lineage>
</organism>
<feature type="signal peptide" evidence="5">
    <location>
        <begin position="1"/>
        <end position="19"/>
    </location>
</feature>
<keyword evidence="2" id="KW-0812">Transmembrane</keyword>
<evidence type="ECO:0000256" key="5">
    <source>
        <dbReference type="SAM" id="SignalP"/>
    </source>
</evidence>
<dbReference type="EMBL" id="WNWW01000865">
    <property type="protein sequence ID" value="KAF3421467.1"/>
    <property type="molecule type" value="Genomic_DNA"/>
</dbReference>
<comment type="caution">
    <text evidence="7">The sequence shown here is derived from an EMBL/GenBank/DDBJ whole genome shotgun (WGS) entry which is preliminary data.</text>
</comment>
<name>A0A833W255_9HYME</name>
<feature type="domain" description="Receptor ligand binding region" evidence="6">
    <location>
        <begin position="72"/>
        <end position="170"/>
    </location>
</feature>
<dbReference type="Proteomes" id="UP000655588">
    <property type="component" value="Unassembled WGS sequence"/>
</dbReference>
<dbReference type="AlphaFoldDB" id="A0A833W255"/>
<dbReference type="InterPro" id="IPR028082">
    <property type="entry name" value="Peripla_BP_I"/>
</dbReference>
<evidence type="ECO:0000313" key="8">
    <source>
        <dbReference type="Proteomes" id="UP000655588"/>
    </source>
</evidence>
<feature type="chain" id="PRO_5032346953" description="Receptor ligand binding region domain-containing protein" evidence="5">
    <location>
        <begin position="20"/>
        <end position="228"/>
    </location>
</feature>
<evidence type="ECO:0000313" key="7">
    <source>
        <dbReference type="EMBL" id="KAF3421467.1"/>
    </source>
</evidence>
<evidence type="ECO:0000256" key="2">
    <source>
        <dbReference type="ARBA" id="ARBA00022692"/>
    </source>
</evidence>
<dbReference type="InterPro" id="IPR001828">
    <property type="entry name" value="ANF_lig-bd_rcpt"/>
</dbReference>
<evidence type="ECO:0000256" key="3">
    <source>
        <dbReference type="ARBA" id="ARBA00022989"/>
    </source>
</evidence>
<dbReference type="Gene3D" id="3.40.50.2300">
    <property type="match status" value="2"/>
</dbReference>
<proteinExistence type="predicted"/>
<dbReference type="PROSITE" id="PS51257">
    <property type="entry name" value="PROKAR_LIPOPROTEIN"/>
    <property type="match status" value="1"/>
</dbReference>
<keyword evidence="3" id="KW-1133">Transmembrane helix</keyword>
<reference evidence="7" key="1">
    <citation type="submission" date="2019-11" db="EMBL/GenBank/DDBJ databases">
        <title>The nuclear and mitochondrial genomes of Frieseomelitta varia - a highly eusocial stingless bee (Meliponini) with a permanently sterile worker caste.</title>
        <authorList>
            <person name="Freitas F.C.P."/>
            <person name="Lourenco A.P."/>
            <person name="Nunes F.M.F."/>
            <person name="Paschoal A.R."/>
            <person name="Abreu F.C.P."/>
            <person name="Barbin F.O."/>
            <person name="Bataglia L."/>
            <person name="Cardoso-Junior C.A.M."/>
            <person name="Cervoni M.S."/>
            <person name="Silva S.R."/>
            <person name="Dalarmi F."/>
            <person name="Del Lama M.A."/>
            <person name="Depintor T.S."/>
            <person name="Ferreira K.M."/>
            <person name="Goria P.S."/>
            <person name="Jaskot M.C."/>
            <person name="Lago D.C."/>
            <person name="Luna-Lucena D."/>
            <person name="Moda L.M."/>
            <person name="Nascimento L."/>
            <person name="Pedrino M."/>
            <person name="Rabico F.O."/>
            <person name="Sanches F.C."/>
            <person name="Santos D.E."/>
            <person name="Santos C.G."/>
            <person name="Vieira J."/>
            <person name="Lopes T.F."/>
            <person name="Barchuk A.R."/>
            <person name="Hartfelder K."/>
            <person name="Simoes Z.L.P."/>
            <person name="Bitondi M.M.G."/>
            <person name="Pinheiro D.G."/>
        </authorList>
    </citation>
    <scope>NUCLEOTIDE SEQUENCE</scope>
    <source>
        <strain evidence="7">USP_RPSP 00005682</strain>
        <tissue evidence="7">Whole individual</tissue>
    </source>
</reference>
<keyword evidence="5" id="KW-0732">Signal</keyword>
<dbReference type="SUPFAM" id="SSF53822">
    <property type="entry name" value="Periplasmic binding protein-like I"/>
    <property type="match status" value="1"/>
</dbReference>
<accession>A0A833W255</accession>
<evidence type="ECO:0000259" key="6">
    <source>
        <dbReference type="Pfam" id="PF01094"/>
    </source>
</evidence>
<keyword evidence="8" id="KW-1185">Reference proteome</keyword>
<evidence type="ECO:0000256" key="4">
    <source>
        <dbReference type="ARBA" id="ARBA00023136"/>
    </source>
</evidence>
<dbReference type="GO" id="GO:0016020">
    <property type="term" value="C:membrane"/>
    <property type="evidence" value="ECO:0007669"/>
    <property type="project" value="UniProtKB-SubCell"/>
</dbReference>
<dbReference type="Pfam" id="PF01094">
    <property type="entry name" value="ANF_receptor"/>
    <property type="match status" value="1"/>
</dbReference>
<gene>
    <name evidence="7" type="ORF">E2986_03458</name>
</gene>
<protein>
    <recommendedName>
        <fullName evidence="6">Receptor ligand binding region domain-containing protein</fullName>
    </recommendedName>
</protein>
<comment type="subcellular location">
    <subcellularLocation>
        <location evidence="1">Membrane</location>
    </subcellularLocation>
</comment>
<sequence length="228" mass="24818">MGKLRVLLVMGVICACTCGGRTECGNQAQISLLTSIHDDPSCRKLSARGVLLYEAAKLLAEIHNNKTSGYDIGIIGPDTATNAEAVHKITSVLKVPHIVRRESNSPYLHHLVKESDSYLVQGTLKIVEELKWKSFSLVVNADEDGEDDAQNIAKKLTMAAIQKGLCVLIDDGDQDDLTSHIVHIGAPEDGFFSKPVNATVLVVSEGRLEEHLKHVNSTNTILLLEDSR</sequence>
<keyword evidence="4" id="KW-0472">Membrane</keyword>